<dbReference type="GO" id="GO:0006450">
    <property type="term" value="P:regulation of translational fidelity"/>
    <property type="evidence" value="ECO:0007669"/>
    <property type="project" value="InterPro"/>
</dbReference>
<keyword evidence="4" id="KW-1185">Reference proteome</keyword>
<dbReference type="GO" id="GO:0005524">
    <property type="term" value="F:ATP binding"/>
    <property type="evidence" value="ECO:0007669"/>
    <property type="project" value="UniProtKB-KW"/>
</dbReference>
<dbReference type="EMBL" id="LTAZ01000004">
    <property type="protein sequence ID" value="KYH26842.1"/>
    <property type="molecule type" value="Genomic_DNA"/>
</dbReference>
<comment type="caution">
    <text evidence="3">The sequence shown here is derived from an EMBL/GenBank/DDBJ whole genome shotgun (WGS) entry which is preliminary data.</text>
</comment>
<dbReference type="GO" id="GO:0050567">
    <property type="term" value="F:glutaminyl-tRNA synthase (glutamine-hydrolyzing) activity"/>
    <property type="evidence" value="ECO:0007669"/>
    <property type="project" value="UniProtKB-UniRule"/>
</dbReference>
<dbReference type="Gene3D" id="1.10.20.60">
    <property type="entry name" value="Glu-tRNAGln amidotransferase C subunit, N-terminal domain"/>
    <property type="match status" value="1"/>
</dbReference>
<dbReference type="InterPro" id="IPR036113">
    <property type="entry name" value="Asp/Glu-ADT_sf_sub_c"/>
</dbReference>
<keyword evidence="1" id="KW-0547">Nucleotide-binding</keyword>
<dbReference type="PANTHER" id="PTHR15004:SF0">
    <property type="entry name" value="GLUTAMYL-TRNA(GLN) AMIDOTRANSFERASE SUBUNIT C, MITOCHONDRIAL"/>
    <property type="match status" value="1"/>
</dbReference>
<dbReference type="GO" id="GO:0006412">
    <property type="term" value="P:translation"/>
    <property type="evidence" value="ECO:0007669"/>
    <property type="project" value="UniProtKB-UniRule"/>
</dbReference>
<dbReference type="PANTHER" id="PTHR15004">
    <property type="entry name" value="GLUTAMYL-TRNA(GLN) AMIDOTRANSFERASE SUBUNIT C, MITOCHONDRIAL"/>
    <property type="match status" value="1"/>
</dbReference>
<dbReference type="EC" id="6.3.5.-" evidence="1"/>
<evidence type="ECO:0000313" key="3">
    <source>
        <dbReference type="EMBL" id="KYH26842.1"/>
    </source>
</evidence>
<dbReference type="PATRIC" id="fig|1008153.3.peg.1981"/>
<evidence type="ECO:0000256" key="2">
    <source>
        <dbReference type="SAM" id="MobiDB-lite"/>
    </source>
</evidence>
<protein>
    <recommendedName>
        <fullName evidence="1">Aspartyl/glutamyl-tRNA(Asn/Gln) amidotransferase subunit C</fullName>
        <shortName evidence="1">Asp/Glu-ADT subunit C</shortName>
        <ecNumber evidence="1">6.3.5.-</ecNumber>
    </recommendedName>
</protein>
<sequence length="92" mass="10360">MSEQSVDAEEVRHVAALARVDLDESEIEAFAEQFGEILDAFETLDEVPEIEREDDLENVMRADEVRESLSQEEALRNAPESENGYFKGPSVS</sequence>
<keyword evidence="1" id="KW-0067">ATP-binding</keyword>
<dbReference type="OrthoDB" id="15210at2157"/>
<name>A0A151AH24_9EURY</name>
<dbReference type="Proteomes" id="UP000075321">
    <property type="component" value="Unassembled WGS sequence"/>
</dbReference>
<reference evidence="3 4" key="1">
    <citation type="submission" date="2016-02" db="EMBL/GenBank/DDBJ databases">
        <title>Genome sequence of Halalkalicoccus paucihalophilus DSM 24557.</title>
        <authorList>
            <person name="Poehlein A."/>
            <person name="Daniel R."/>
        </authorList>
    </citation>
    <scope>NUCLEOTIDE SEQUENCE [LARGE SCALE GENOMIC DNA]</scope>
    <source>
        <strain evidence="3 4">DSM 24557</strain>
    </source>
</reference>
<keyword evidence="3" id="KW-0808">Transferase</keyword>
<comment type="subunit">
    <text evidence="1">Heterotrimer of A, B and C subunits.</text>
</comment>
<dbReference type="GO" id="GO:0016740">
    <property type="term" value="F:transferase activity"/>
    <property type="evidence" value="ECO:0007669"/>
    <property type="project" value="UniProtKB-KW"/>
</dbReference>
<gene>
    <name evidence="1" type="primary">gatC</name>
    <name evidence="3" type="ORF">HAPAU_19500</name>
</gene>
<accession>A0A151AH24</accession>
<dbReference type="HAMAP" id="MF_00122">
    <property type="entry name" value="GatC"/>
    <property type="match status" value="1"/>
</dbReference>
<dbReference type="RefSeq" id="WP_066381878.1">
    <property type="nucleotide sequence ID" value="NZ_LTAZ01000004.1"/>
</dbReference>
<keyword evidence="1" id="KW-0436">Ligase</keyword>
<dbReference type="SUPFAM" id="SSF141000">
    <property type="entry name" value="Glu-tRNAGln amidotransferase C subunit"/>
    <property type="match status" value="1"/>
</dbReference>
<comment type="catalytic activity">
    <reaction evidence="1">
        <text>L-aspartyl-tRNA(Asn) + L-glutamine + ATP + H2O = L-asparaginyl-tRNA(Asn) + L-glutamate + ADP + phosphate + 2 H(+)</text>
        <dbReference type="Rhea" id="RHEA:14513"/>
        <dbReference type="Rhea" id="RHEA-COMP:9674"/>
        <dbReference type="Rhea" id="RHEA-COMP:9677"/>
        <dbReference type="ChEBI" id="CHEBI:15377"/>
        <dbReference type="ChEBI" id="CHEBI:15378"/>
        <dbReference type="ChEBI" id="CHEBI:29985"/>
        <dbReference type="ChEBI" id="CHEBI:30616"/>
        <dbReference type="ChEBI" id="CHEBI:43474"/>
        <dbReference type="ChEBI" id="CHEBI:58359"/>
        <dbReference type="ChEBI" id="CHEBI:78515"/>
        <dbReference type="ChEBI" id="CHEBI:78516"/>
        <dbReference type="ChEBI" id="CHEBI:456216"/>
    </reaction>
</comment>
<dbReference type="GO" id="GO:0070681">
    <property type="term" value="P:glutaminyl-tRNAGln biosynthesis via transamidation"/>
    <property type="evidence" value="ECO:0007669"/>
    <property type="project" value="TreeGrafter"/>
</dbReference>
<comment type="function">
    <text evidence="1">Allows the formation of correctly charged Asn-tRNA(Asn) or Gln-tRNA(Gln) through the transamidation of misacylated Asp-tRNA(Asn) or Glu-tRNA(Gln) in organisms which lack either or both of asparaginyl-tRNA or glutaminyl-tRNA synthetases. The reaction takes place in the presence of glutamine and ATP through an activated phospho-Asp-tRNA(Asn) or phospho-Glu-tRNA(Gln).</text>
</comment>
<feature type="region of interest" description="Disordered" evidence="2">
    <location>
        <begin position="68"/>
        <end position="92"/>
    </location>
</feature>
<proteinExistence type="inferred from homology"/>
<dbReference type="NCBIfam" id="TIGR00135">
    <property type="entry name" value="gatC"/>
    <property type="match status" value="1"/>
</dbReference>
<comment type="similarity">
    <text evidence="1">Belongs to the GatC family.</text>
</comment>
<dbReference type="AlphaFoldDB" id="A0A151AH24"/>
<keyword evidence="1" id="KW-0648">Protein biosynthesis</keyword>
<comment type="catalytic activity">
    <reaction evidence="1">
        <text>L-glutamyl-tRNA(Gln) + L-glutamine + ATP + H2O = L-glutaminyl-tRNA(Gln) + L-glutamate + ADP + phosphate + H(+)</text>
        <dbReference type="Rhea" id="RHEA:17521"/>
        <dbReference type="Rhea" id="RHEA-COMP:9681"/>
        <dbReference type="Rhea" id="RHEA-COMP:9684"/>
        <dbReference type="ChEBI" id="CHEBI:15377"/>
        <dbReference type="ChEBI" id="CHEBI:15378"/>
        <dbReference type="ChEBI" id="CHEBI:29985"/>
        <dbReference type="ChEBI" id="CHEBI:30616"/>
        <dbReference type="ChEBI" id="CHEBI:43474"/>
        <dbReference type="ChEBI" id="CHEBI:58359"/>
        <dbReference type="ChEBI" id="CHEBI:78520"/>
        <dbReference type="ChEBI" id="CHEBI:78521"/>
        <dbReference type="ChEBI" id="CHEBI:456216"/>
    </reaction>
</comment>
<dbReference type="InterPro" id="IPR003837">
    <property type="entry name" value="GatC"/>
</dbReference>
<dbReference type="GO" id="GO:0050566">
    <property type="term" value="F:asparaginyl-tRNA synthase (glutamine-hydrolyzing) activity"/>
    <property type="evidence" value="ECO:0007669"/>
    <property type="project" value="RHEA"/>
</dbReference>
<evidence type="ECO:0000313" key="4">
    <source>
        <dbReference type="Proteomes" id="UP000075321"/>
    </source>
</evidence>
<organism evidence="3 4">
    <name type="scientific">Halalkalicoccus paucihalophilus</name>
    <dbReference type="NCBI Taxonomy" id="1008153"/>
    <lineage>
        <taxon>Archaea</taxon>
        <taxon>Methanobacteriati</taxon>
        <taxon>Methanobacteriota</taxon>
        <taxon>Stenosarchaea group</taxon>
        <taxon>Halobacteria</taxon>
        <taxon>Halobacteriales</taxon>
        <taxon>Halococcaceae</taxon>
        <taxon>Halalkalicoccus</taxon>
    </lineage>
</organism>
<dbReference type="Pfam" id="PF02686">
    <property type="entry name" value="GatC"/>
    <property type="match status" value="1"/>
</dbReference>
<evidence type="ECO:0000256" key="1">
    <source>
        <dbReference type="HAMAP-Rule" id="MF_00122"/>
    </source>
</evidence>